<dbReference type="PANTHER" id="PTHR11575">
    <property type="entry name" value="5'-NUCLEOTIDASE-RELATED"/>
    <property type="match status" value="1"/>
</dbReference>
<dbReference type="InterPro" id="IPR006179">
    <property type="entry name" value="5_nucleotidase/apyrase"/>
</dbReference>
<proteinExistence type="predicted"/>
<feature type="non-terminal residue" evidence="3">
    <location>
        <position position="1"/>
    </location>
</feature>
<feature type="non-terminal residue" evidence="3">
    <location>
        <position position="68"/>
    </location>
</feature>
<protein>
    <recommendedName>
        <fullName evidence="2">5'-nucleotidase</fullName>
        <ecNumber evidence="2">3.1.3.5</ecNumber>
    </recommendedName>
</protein>
<gene>
    <name evidence="3" type="ORF">FWK35_00031693</name>
</gene>
<evidence type="ECO:0000256" key="2">
    <source>
        <dbReference type="ARBA" id="ARBA00012643"/>
    </source>
</evidence>
<dbReference type="SUPFAM" id="SSF56300">
    <property type="entry name" value="Metallo-dependent phosphatases"/>
    <property type="match status" value="1"/>
</dbReference>
<dbReference type="Gene3D" id="3.60.21.10">
    <property type="match status" value="1"/>
</dbReference>
<sequence>CLGNHEFEDGPEGLAPFLKSKNISSIPIVVANINTEEEPSLTNIQPSTVLTVGEHTIGVIGYLTPDTK</sequence>
<evidence type="ECO:0000313" key="3">
    <source>
        <dbReference type="EMBL" id="KAF0711648.1"/>
    </source>
</evidence>
<dbReference type="GO" id="GO:0006196">
    <property type="term" value="P:AMP catabolic process"/>
    <property type="evidence" value="ECO:0007669"/>
    <property type="project" value="TreeGrafter"/>
</dbReference>
<dbReference type="AlphaFoldDB" id="A0A6G0VXK5"/>
<dbReference type="GO" id="GO:0005886">
    <property type="term" value="C:plasma membrane"/>
    <property type="evidence" value="ECO:0007669"/>
    <property type="project" value="TreeGrafter"/>
</dbReference>
<dbReference type="Proteomes" id="UP000478052">
    <property type="component" value="Unassembled WGS sequence"/>
</dbReference>
<name>A0A6G0VXK5_APHCR</name>
<comment type="catalytic activity">
    <reaction evidence="1">
        <text>a ribonucleoside 5'-phosphate + H2O = a ribonucleoside + phosphate</text>
        <dbReference type="Rhea" id="RHEA:12484"/>
        <dbReference type="ChEBI" id="CHEBI:15377"/>
        <dbReference type="ChEBI" id="CHEBI:18254"/>
        <dbReference type="ChEBI" id="CHEBI:43474"/>
        <dbReference type="ChEBI" id="CHEBI:58043"/>
        <dbReference type="EC" id="3.1.3.5"/>
    </reaction>
</comment>
<dbReference type="EC" id="3.1.3.5" evidence="2"/>
<dbReference type="PANTHER" id="PTHR11575:SF24">
    <property type="entry name" value="5'-NUCLEOTIDASE"/>
    <property type="match status" value="1"/>
</dbReference>
<dbReference type="EMBL" id="VUJU01011191">
    <property type="protein sequence ID" value="KAF0711648.1"/>
    <property type="molecule type" value="Genomic_DNA"/>
</dbReference>
<accession>A0A6G0VXK5</accession>
<evidence type="ECO:0000313" key="4">
    <source>
        <dbReference type="Proteomes" id="UP000478052"/>
    </source>
</evidence>
<evidence type="ECO:0000256" key="1">
    <source>
        <dbReference type="ARBA" id="ARBA00000815"/>
    </source>
</evidence>
<comment type="caution">
    <text evidence="3">The sequence shown here is derived from an EMBL/GenBank/DDBJ whole genome shotgun (WGS) entry which is preliminary data.</text>
</comment>
<dbReference type="InterPro" id="IPR029052">
    <property type="entry name" value="Metallo-depent_PP-like"/>
</dbReference>
<dbReference type="GO" id="GO:0008253">
    <property type="term" value="F:5'-nucleotidase activity"/>
    <property type="evidence" value="ECO:0007669"/>
    <property type="project" value="UniProtKB-EC"/>
</dbReference>
<reference evidence="3 4" key="1">
    <citation type="submission" date="2019-08" db="EMBL/GenBank/DDBJ databases">
        <title>Whole genome of Aphis craccivora.</title>
        <authorList>
            <person name="Voronova N.V."/>
            <person name="Shulinski R.S."/>
            <person name="Bandarenka Y.V."/>
            <person name="Zhorov D.G."/>
            <person name="Warner D."/>
        </authorList>
    </citation>
    <scope>NUCLEOTIDE SEQUENCE [LARGE SCALE GENOMIC DNA]</scope>
    <source>
        <strain evidence="3">180601</strain>
        <tissue evidence="3">Whole Body</tissue>
    </source>
</reference>
<organism evidence="3 4">
    <name type="scientific">Aphis craccivora</name>
    <name type="common">Cowpea aphid</name>
    <dbReference type="NCBI Taxonomy" id="307492"/>
    <lineage>
        <taxon>Eukaryota</taxon>
        <taxon>Metazoa</taxon>
        <taxon>Ecdysozoa</taxon>
        <taxon>Arthropoda</taxon>
        <taxon>Hexapoda</taxon>
        <taxon>Insecta</taxon>
        <taxon>Pterygota</taxon>
        <taxon>Neoptera</taxon>
        <taxon>Paraneoptera</taxon>
        <taxon>Hemiptera</taxon>
        <taxon>Sternorrhyncha</taxon>
        <taxon>Aphidomorpha</taxon>
        <taxon>Aphidoidea</taxon>
        <taxon>Aphididae</taxon>
        <taxon>Aphidini</taxon>
        <taxon>Aphis</taxon>
        <taxon>Aphis</taxon>
    </lineage>
</organism>
<dbReference type="OrthoDB" id="7722975at2759"/>
<keyword evidence="4" id="KW-1185">Reference proteome</keyword>